<organism evidence="2 3">
    <name type="scientific">Tritrichomonas musculus</name>
    <dbReference type="NCBI Taxonomy" id="1915356"/>
    <lineage>
        <taxon>Eukaryota</taxon>
        <taxon>Metamonada</taxon>
        <taxon>Parabasalia</taxon>
        <taxon>Tritrichomonadida</taxon>
        <taxon>Tritrichomonadidae</taxon>
        <taxon>Tritrichomonas</taxon>
    </lineage>
</organism>
<proteinExistence type="predicted"/>
<sequence length="980" mass="110323">MTTPREGIIRLLQNSQNISLLDVVRDQYFQPAVQNSVPEIFDFIFSPQNITLILDIILTAKPPSEFYIISDNGNTQNRSIPTAQELKGMIDILTKIITAKVGVIKSIVVKNENICDYLNRFINTSIVSTDRKISGFFTKIVKHLIYETNGEYINKMPGLFGFLIDRVYILSYGKLLKSILRKFPDKFELPVDKMIDQVIFNAVNDKQKTFFCLMIIKSLLKKQVYIHQFINPIARLDIVKKLILIASNTNSFFKTETVNNYNAIKTENQATPHFTATTDLNLVEGDQASKEILPESKSKMEITNKTEANLASASNIEIELNSNLEIDSPNSDLVELPKSEPVQNSIKSPIAEQESSIAEYINLNENSGPNLKLEQKPKLEKNFSQNEPDLANQSTIDQRFNLTCTCMAAEILKIISTNINEVTNNSEKSCIKNEIEESGPLFSTITNPNDPRLCSLIFVYEGLLTQTFTNPSNPNQNISLIDSFFRGKTSTFVSNSILDYIRNLSDEKFKDFIDDDNIDIVNRIINHDRNQISKANGYITELTKILNDRKDLAPKILSSPLWEKYRNDVFLPHIQLVTAMYGGGYPENYEDSDSDDENLSNSSQNHEKHLNSKYIQKINALNNIDFNYSNPSFTNPPALIGNFPTQTVIGSGAFRRTEPINPDSDNEYSGSPSGSESGSDEENDENNETNTNEINDINEENNMNEARGANETISMNETSNTNEASSMDETSKTDIEKDNKNETIDNKNLIDFQSIINMNNGNMIDKGKKEIIKFDLLKDENDIPAPIRRRKRGTFPSNQPNAQSFLPTFQNYSDEGKFNTIINSNDDTEEDDGDKIEDEKGEAPSLYGQKSNSWDPRFNNAKWSGISNNTNNSDPSDTPSPLSRPHSMGFCSSFNSAPMKNDFDYINNINAQSSDDKLNNDQIPPFSIGPASMIQPGFTRNRNTRRRVGNSVSIDDVPPSLRKIPSNNTVTTNGQFNAPK</sequence>
<feature type="compositionally biased region" description="Polar residues" evidence="1">
    <location>
        <begin position="795"/>
        <end position="813"/>
    </location>
</feature>
<dbReference type="EMBL" id="JAPFFF010000015">
    <property type="protein sequence ID" value="KAK8866402.1"/>
    <property type="molecule type" value="Genomic_DNA"/>
</dbReference>
<evidence type="ECO:0000313" key="2">
    <source>
        <dbReference type="EMBL" id="KAK8866402.1"/>
    </source>
</evidence>
<feature type="compositionally biased region" description="Polar residues" evidence="1">
    <location>
        <begin position="965"/>
        <end position="980"/>
    </location>
</feature>
<feature type="compositionally biased region" description="Acidic residues" evidence="1">
    <location>
        <begin position="588"/>
        <end position="598"/>
    </location>
</feature>
<feature type="region of interest" description="Disordered" evidence="1">
    <location>
        <begin position="950"/>
        <end position="980"/>
    </location>
</feature>
<feature type="compositionally biased region" description="Low complexity" evidence="1">
    <location>
        <begin position="867"/>
        <end position="881"/>
    </location>
</feature>
<feature type="compositionally biased region" description="Basic and acidic residues" evidence="1">
    <location>
        <begin position="729"/>
        <end position="740"/>
    </location>
</feature>
<gene>
    <name evidence="2" type="ORF">M9Y10_009364</name>
</gene>
<evidence type="ECO:0000313" key="3">
    <source>
        <dbReference type="Proteomes" id="UP001470230"/>
    </source>
</evidence>
<accession>A0ABR2IN55</accession>
<dbReference type="Proteomes" id="UP001470230">
    <property type="component" value="Unassembled WGS sequence"/>
</dbReference>
<feature type="compositionally biased region" description="Low complexity" evidence="1">
    <location>
        <begin position="667"/>
        <end position="677"/>
    </location>
</feature>
<feature type="compositionally biased region" description="Low complexity" evidence="1">
    <location>
        <begin position="688"/>
        <end position="702"/>
    </location>
</feature>
<evidence type="ECO:0008006" key="4">
    <source>
        <dbReference type="Google" id="ProtNLM"/>
    </source>
</evidence>
<feature type="region of interest" description="Disordered" evidence="1">
    <location>
        <begin position="587"/>
        <end position="607"/>
    </location>
</feature>
<feature type="compositionally biased region" description="Acidic residues" evidence="1">
    <location>
        <begin position="678"/>
        <end position="687"/>
    </location>
</feature>
<feature type="region of interest" description="Disordered" evidence="1">
    <location>
        <begin position="788"/>
        <end position="884"/>
    </location>
</feature>
<name>A0ABR2IN55_9EUKA</name>
<reference evidence="2 3" key="1">
    <citation type="submission" date="2024-04" db="EMBL/GenBank/DDBJ databases">
        <title>Tritrichomonas musculus Genome.</title>
        <authorList>
            <person name="Alves-Ferreira E."/>
            <person name="Grigg M."/>
            <person name="Lorenzi H."/>
            <person name="Galac M."/>
        </authorList>
    </citation>
    <scope>NUCLEOTIDE SEQUENCE [LARGE SCALE GENOMIC DNA]</scope>
    <source>
        <strain evidence="2 3">EAF2021</strain>
    </source>
</reference>
<keyword evidence="3" id="KW-1185">Reference proteome</keyword>
<feature type="region of interest" description="Disordered" evidence="1">
    <location>
        <begin position="717"/>
        <end position="740"/>
    </location>
</feature>
<feature type="region of interest" description="Disordered" evidence="1">
    <location>
        <begin position="655"/>
        <end position="702"/>
    </location>
</feature>
<evidence type="ECO:0000256" key="1">
    <source>
        <dbReference type="SAM" id="MobiDB-lite"/>
    </source>
</evidence>
<comment type="caution">
    <text evidence="2">The sequence shown here is derived from an EMBL/GenBank/DDBJ whole genome shotgun (WGS) entry which is preliminary data.</text>
</comment>
<feature type="compositionally biased region" description="Acidic residues" evidence="1">
    <location>
        <begin position="826"/>
        <end position="836"/>
    </location>
</feature>
<protein>
    <recommendedName>
        <fullName evidence="4">Serine/threonine-protein phosphatase 4 regulatory subunit 3-like central domain-containing protein</fullName>
    </recommendedName>
</protein>
<feature type="compositionally biased region" description="Polar residues" evidence="1">
    <location>
        <begin position="717"/>
        <end position="728"/>
    </location>
</feature>